<dbReference type="AlphaFoldDB" id="A0AAE3E660"/>
<evidence type="ECO:0000313" key="3">
    <source>
        <dbReference type="Proteomes" id="UP001198200"/>
    </source>
</evidence>
<dbReference type="Pfam" id="PF01381">
    <property type="entry name" value="HTH_3"/>
    <property type="match status" value="1"/>
</dbReference>
<evidence type="ECO:0000259" key="1">
    <source>
        <dbReference type="PROSITE" id="PS50943"/>
    </source>
</evidence>
<comment type="caution">
    <text evidence="2">The sequence shown here is derived from an EMBL/GenBank/DDBJ whole genome shotgun (WGS) entry which is preliminary data.</text>
</comment>
<name>A0AAE3E660_9FIRM</name>
<dbReference type="EMBL" id="JAJEQN010000040">
    <property type="protein sequence ID" value="MCC2222585.1"/>
    <property type="molecule type" value="Genomic_DNA"/>
</dbReference>
<dbReference type="GO" id="GO:0003677">
    <property type="term" value="F:DNA binding"/>
    <property type="evidence" value="ECO:0007669"/>
    <property type="project" value="InterPro"/>
</dbReference>
<dbReference type="RefSeq" id="WP_308732243.1">
    <property type="nucleotide sequence ID" value="NZ_JAJEQN010000040.1"/>
</dbReference>
<dbReference type="InterPro" id="IPR010982">
    <property type="entry name" value="Lambda_DNA-bd_dom_sf"/>
</dbReference>
<reference evidence="2 3" key="1">
    <citation type="submission" date="2021-10" db="EMBL/GenBank/DDBJ databases">
        <title>Anaerobic single-cell dispensing facilitates the cultivation of human gut bacteria.</title>
        <authorList>
            <person name="Afrizal A."/>
        </authorList>
    </citation>
    <scope>NUCLEOTIDE SEQUENCE [LARGE SCALE GENOMIC DNA]</scope>
    <source>
        <strain evidence="2 3">CLA-AA-H224</strain>
    </source>
</reference>
<keyword evidence="3" id="KW-1185">Reference proteome</keyword>
<protein>
    <submittedName>
        <fullName evidence="2">Helix-turn-helix transcriptional regulator</fullName>
    </submittedName>
</protein>
<evidence type="ECO:0000313" key="2">
    <source>
        <dbReference type="EMBL" id="MCC2222585.1"/>
    </source>
</evidence>
<dbReference type="Proteomes" id="UP001198200">
    <property type="component" value="Unassembled WGS sequence"/>
</dbReference>
<organism evidence="2 3">
    <name type="scientific">Anthropogastromicrobium aceti</name>
    <dbReference type="NCBI Taxonomy" id="2981768"/>
    <lineage>
        <taxon>Bacteria</taxon>
        <taxon>Bacillati</taxon>
        <taxon>Bacillota</taxon>
        <taxon>Clostridia</taxon>
        <taxon>Lachnospirales</taxon>
        <taxon>Lachnospiraceae</taxon>
        <taxon>Anthropogastromicrobium</taxon>
    </lineage>
</organism>
<dbReference type="InterPro" id="IPR001387">
    <property type="entry name" value="Cro/C1-type_HTH"/>
</dbReference>
<dbReference type="CDD" id="cd00093">
    <property type="entry name" value="HTH_XRE"/>
    <property type="match status" value="1"/>
</dbReference>
<dbReference type="PROSITE" id="PS50943">
    <property type="entry name" value="HTH_CROC1"/>
    <property type="match status" value="1"/>
</dbReference>
<feature type="domain" description="HTH cro/C1-type" evidence="1">
    <location>
        <begin position="6"/>
        <end position="61"/>
    </location>
</feature>
<dbReference type="SMART" id="SM00530">
    <property type="entry name" value="HTH_XRE"/>
    <property type="match status" value="1"/>
</dbReference>
<dbReference type="Gene3D" id="1.10.260.40">
    <property type="entry name" value="lambda repressor-like DNA-binding domains"/>
    <property type="match status" value="1"/>
</dbReference>
<proteinExistence type="predicted"/>
<sequence>MIDKQLKAMMDKKGLTLEKLSMLSNVPIETIRNIIYRRARNPRVDTLLALSRTLDVSMESLMGESPREEEEQLLFAYRESGEHGKKFIRAIAEIEAQWQAGVDVNEEREIPCLIPAVETSDGAAFSSFDVEHVKTACENVYMAVRLPNDHFSPRYCKNDVLLLSDKFPNEGENALFLYNHRLYFRQFHISEKGYALNTINGRGTALRFRRMDSCRLIGTCMAVQ</sequence>
<accession>A0AAE3E660</accession>
<dbReference type="SUPFAM" id="SSF47413">
    <property type="entry name" value="lambda repressor-like DNA-binding domains"/>
    <property type="match status" value="1"/>
</dbReference>
<gene>
    <name evidence="2" type="ORF">LKD48_13255</name>
</gene>